<evidence type="ECO:0000313" key="3">
    <source>
        <dbReference type="EMBL" id="QBD75477.1"/>
    </source>
</evidence>
<sequence length="310" mass="35539">MTAFPLTLSLHEGVCSPCRASLRWRLMKEDTILKIGEFARINQISVATLRYYDQWDLLKPAVLDPDTGYRYYSLEQLPRLNRILALKELGFPLEQIAVLIEEDLSLEQLHGMFMLKQAQTQHMIDVEQARLSRIAARLRYIEEEGKMPAYEILLKQAESIRVASLREFMPLQDGFKQNYHKIATYLAQHHVQPGRPALLLLYARSEQGEGGLYIDAETAIPLSTELPGNAQIRVHTLQEQLLACTVHTGANLFIGQAYIALYSWLKDNSYQLVGPPRQVYHRWEKDLSPEQQIIELQFPVAKQASSPHES</sequence>
<dbReference type="InterPro" id="IPR011256">
    <property type="entry name" value="Reg_factor_effector_dom_sf"/>
</dbReference>
<dbReference type="EMBL" id="CP035758">
    <property type="protein sequence ID" value="QBD75477.1"/>
    <property type="molecule type" value="Genomic_DNA"/>
</dbReference>
<protein>
    <submittedName>
        <fullName evidence="3">MerR family transcriptional regulator</fullName>
    </submittedName>
</protein>
<dbReference type="PANTHER" id="PTHR30204:SF97">
    <property type="entry name" value="MERR FAMILY REGULATORY PROTEIN"/>
    <property type="match status" value="1"/>
</dbReference>
<dbReference type="SMART" id="SM00422">
    <property type="entry name" value="HTH_MERR"/>
    <property type="match status" value="1"/>
</dbReference>
<dbReference type="Gene3D" id="3.20.80.10">
    <property type="entry name" value="Regulatory factor, effector binding domain"/>
    <property type="match status" value="1"/>
</dbReference>
<dbReference type="GO" id="GO:0003700">
    <property type="term" value="F:DNA-binding transcription factor activity"/>
    <property type="evidence" value="ECO:0007669"/>
    <property type="project" value="InterPro"/>
</dbReference>
<proteinExistence type="predicted"/>
<dbReference type="KEGG" id="kbs:EPA93_05455"/>
<keyword evidence="1" id="KW-0238">DNA-binding</keyword>
<dbReference type="InterPro" id="IPR047057">
    <property type="entry name" value="MerR_fam"/>
</dbReference>
<keyword evidence="4" id="KW-1185">Reference proteome</keyword>
<dbReference type="OrthoDB" id="9773308at2"/>
<dbReference type="InterPro" id="IPR009061">
    <property type="entry name" value="DNA-bd_dom_put_sf"/>
</dbReference>
<dbReference type="SUPFAM" id="SSF46955">
    <property type="entry name" value="Putative DNA-binding domain"/>
    <property type="match status" value="1"/>
</dbReference>
<dbReference type="Proteomes" id="UP000290365">
    <property type="component" value="Chromosome"/>
</dbReference>
<dbReference type="PANTHER" id="PTHR30204">
    <property type="entry name" value="REDOX-CYCLING DRUG-SENSING TRANSCRIPTIONAL ACTIVATOR SOXR"/>
    <property type="match status" value="1"/>
</dbReference>
<evidence type="ECO:0000259" key="2">
    <source>
        <dbReference type="PROSITE" id="PS50937"/>
    </source>
</evidence>
<name>A0A4P6JJZ4_KTERU</name>
<evidence type="ECO:0000256" key="1">
    <source>
        <dbReference type="ARBA" id="ARBA00023125"/>
    </source>
</evidence>
<organism evidence="3 4">
    <name type="scientific">Ktedonosporobacter rubrisoli</name>
    <dbReference type="NCBI Taxonomy" id="2509675"/>
    <lineage>
        <taxon>Bacteria</taxon>
        <taxon>Bacillati</taxon>
        <taxon>Chloroflexota</taxon>
        <taxon>Ktedonobacteria</taxon>
        <taxon>Ktedonobacterales</taxon>
        <taxon>Ktedonosporobacteraceae</taxon>
        <taxon>Ktedonosporobacter</taxon>
    </lineage>
</organism>
<dbReference type="AlphaFoldDB" id="A0A4P6JJZ4"/>
<dbReference type="PROSITE" id="PS50937">
    <property type="entry name" value="HTH_MERR_2"/>
    <property type="match status" value="1"/>
</dbReference>
<dbReference type="Pfam" id="PF06445">
    <property type="entry name" value="GyrI-like"/>
    <property type="match status" value="1"/>
</dbReference>
<dbReference type="SMART" id="SM00871">
    <property type="entry name" value="AraC_E_bind"/>
    <property type="match status" value="1"/>
</dbReference>
<feature type="domain" description="HTH merR-type" evidence="2">
    <location>
        <begin position="32"/>
        <end position="102"/>
    </location>
</feature>
<dbReference type="GO" id="GO:0003677">
    <property type="term" value="F:DNA binding"/>
    <property type="evidence" value="ECO:0007669"/>
    <property type="project" value="UniProtKB-KW"/>
</dbReference>
<evidence type="ECO:0000313" key="4">
    <source>
        <dbReference type="Proteomes" id="UP000290365"/>
    </source>
</evidence>
<gene>
    <name evidence="3" type="ORF">EPA93_05455</name>
</gene>
<dbReference type="InterPro" id="IPR010499">
    <property type="entry name" value="AraC_E-bd"/>
</dbReference>
<dbReference type="Gene3D" id="1.10.1660.10">
    <property type="match status" value="1"/>
</dbReference>
<dbReference type="InterPro" id="IPR000551">
    <property type="entry name" value="MerR-type_HTH_dom"/>
</dbReference>
<dbReference type="InterPro" id="IPR029442">
    <property type="entry name" value="GyrI-like"/>
</dbReference>
<dbReference type="Pfam" id="PF13411">
    <property type="entry name" value="MerR_1"/>
    <property type="match status" value="1"/>
</dbReference>
<dbReference type="SUPFAM" id="SSF55136">
    <property type="entry name" value="Probable bacterial effector-binding domain"/>
    <property type="match status" value="1"/>
</dbReference>
<reference evidence="3 4" key="1">
    <citation type="submission" date="2019-01" db="EMBL/GenBank/DDBJ databases">
        <title>Ktedonosporobacter rubrisoli SCAWS-G2.</title>
        <authorList>
            <person name="Huang Y."/>
            <person name="Yan B."/>
        </authorList>
    </citation>
    <scope>NUCLEOTIDE SEQUENCE [LARGE SCALE GENOMIC DNA]</scope>
    <source>
        <strain evidence="3 4">SCAWS-G2</strain>
    </source>
</reference>
<dbReference type="CDD" id="cd01107">
    <property type="entry name" value="HTH_BmrR"/>
    <property type="match status" value="1"/>
</dbReference>
<accession>A0A4P6JJZ4</accession>